<dbReference type="PANTHER" id="PTHR20854:SF4">
    <property type="entry name" value="INOSITOL-1-MONOPHOSPHATASE-RELATED"/>
    <property type="match status" value="1"/>
</dbReference>
<organism evidence="6 7">
    <name type="scientific">Streptococcus suis</name>
    <dbReference type="NCBI Taxonomy" id="1307"/>
    <lineage>
        <taxon>Bacteria</taxon>
        <taxon>Bacillati</taxon>
        <taxon>Bacillota</taxon>
        <taxon>Bacilli</taxon>
        <taxon>Lactobacillales</taxon>
        <taxon>Streptococcaceae</taxon>
        <taxon>Streptococcus</taxon>
    </lineage>
</organism>
<proteinExistence type="predicted"/>
<feature type="binding site" evidence="5">
    <location>
        <position position="83"/>
    </location>
    <ligand>
        <name>Mg(2+)</name>
        <dbReference type="ChEBI" id="CHEBI:18420"/>
        <label>1</label>
        <note>catalytic</note>
    </ligand>
</feature>
<evidence type="ECO:0000256" key="5">
    <source>
        <dbReference type="PIRSR" id="PIRSR600760-2"/>
    </source>
</evidence>
<keyword evidence="2 5" id="KW-0479">Metal-binding</keyword>
<dbReference type="Proteomes" id="UP000305165">
    <property type="component" value="Unassembled WGS sequence"/>
</dbReference>
<evidence type="ECO:0000256" key="3">
    <source>
        <dbReference type="ARBA" id="ARBA00022801"/>
    </source>
</evidence>
<protein>
    <submittedName>
        <fullName evidence="6">Inositol monophosphatase family protein</fullName>
    </submittedName>
</protein>
<dbReference type="FunFam" id="3.30.540.10:FF:000003">
    <property type="entry name" value="Inositol-1-monophosphatase"/>
    <property type="match status" value="1"/>
</dbReference>
<evidence type="ECO:0000256" key="1">
    <source>
        <dbReference type="ARBA" id="ARBA00001946"/>
    </source>
</evidence>
<comment type="cofactor">
    <cofactor evidence="1 5">
        <name>Mg(2+)</name>
        <dbReference type="ChEBI" id="CHEBI:18420"/>
    </cofactor>
</comment>
<feature type="binding site" evidence="5">
    <location>
        <position position="85"/>
    </location>
    <ligand>
        <name>Mg(2+)</name>
        <dbReference type="ChEBI" id="CHEBI:18420"/>
        <label>1</label>
        <note>catalytic</note>
    </ligand>
</feature>
<dbReference type="EMBL" id="SSXO01000001">
    <property type="protein sequence ID" value="TII01170.1"/>
    <property type="molecule type" value="Genomic_DNA"/>
</dbReference>
<comment type="caution">
    <text evidence="6">The sequence shown here is derived from an EMBL/GenBank/DDBJ whole genome shotgun (WGS) entry which is preliminary data.</text>
</comment>
<evidence type="ECO:0000313" key="7">
    <source>
        <dbReference type="Proteomes" id="UP000305165"/>
    </source>
</evidence>
<dbReference type="Gene3D" id="3.40.190.80">
    <property type="match status" value="1"/>
</dbReference>
<dbReference type="OrthoDB" id="9772456at2"/>
<dbReference type="SUPFAM" id="SSF56655">
    <property type="entry name" value="Carbohydrate phosphatase"/>
    <property type="match status" value="1"/>
</dbReference>
<reference evidence="6 7" key="1">
    <citation type="submission" date="2019-04" db="EMBL/GenBank/DDBJ databases">
        <title>Genome analysis of Streptococcus suis strain WUSS424.</title>
        <authorList>
            <person name="Chen H."/>
            <person name="Gao X."/>
            <person name="Wu Z."/>
        </authorList>
    </citation>
    <scope>NUCLEOTIDE SEQUENCE [LARGE SCALE GENOMIC DNA]</scope>
    <source>
        <strain evidence="6 7">WUSS424</strain>
    </source>
</reference>
<dbReference type="PANTHER" id="PTHR20854">
    <property type="entry name" value="INOSITOL MONOPHOSPHATASE"/>
    <property type="match status" value="1"/>
</dbReference>
<dbReference type="InterPro" id="IPR000760">
    <property type="entry name" value="Inositol_monophosphatase-like"/>
</dbReference>
<dbReference type="AlphaFoldDB" id="A0A4T2GR58"/>
<gene>
    <name evidence="6" type="ORF">FAJ39_02240</name>
</gene>
<feature type="binding site" evidence="5">
    <location>
        <position position="66"/>
    </location>
    <ligand>
        <name>Mg(2+)</name>
        <dbReference type="ChEBI" id="CHEBI:18420"/>
        <label>1</label>
        <note>catalytic</note>
    </ligand>
</feature>
<evidence type="ECO:0000256" key="2">
    <source>
        <dbReference type="ARBA" id="ARBA00022723"/>
    </source>
</evidence>
<dbReference type="CDD" id="cd01637">
    <property type="entry name" value="IMPase_like"/>
    <property type="match status" value="1"/>
</dbReference>
<feature type="binding site" evidence="5">
    <location>
        <position position="205"/>
    </location>
    <ligand>
        <name>Mg(2+)</name>
        <dbReference type="ChEBI" id="CHEBI:18420"/>
        <label>1</label>
        <note>catalytic</note>
    </ligand>
</feature>
<evidence type="ECO:0000313" key="6">
    <source>
        <dbReference type="EMBL" id="TII01170.1"/>
    </source>
</evidence>
<dbReference type="GO" id="GO:0046872">
    <property type="term" value="F:metal ion binding"/>
    <property type="evidence" value="ECO:0007669"/>
    <property type="project" value="UniProtKB-KW"/>
</dbReference>
<accession>A0A4T2GR58</accession>
<evidence type="ECO:0000256" key="4">
    <source>
        <dbReference type="ARBA" id="ARBA00022842"/>
    </source>
</evidence>
<dbReference type="PRINTS" id="PR00377">
    <property type="entry name" value="IMPHPHTASES"/>
</dbReference>
<sequence length="257" mass="28890">METKLRFAQQIVLKAGQWLREHMNQQVEIAEKADFKDLVTNFDQSIQDQLSQDILQAYPLDAILGEESQEHISISKGCVWVLDPIDGTTNFIAQQTDFCILLAYFEQGVGQFALLYNVMADQLIWGGGEFPVFLNDQPLLGYQKGELKRSLLGLNAGLFASNAFGLVRLANHCLGTRSYGSAGISFAYVLEGRLVAHASYLYPWDYAVAAILGPKLGYELLSLENGKPRFEGREYVLFLPSLLKDEITGYLDEWNYQ</sequence>
<dbReference type="Gene3D" id="3.30.540.10">
    <property type="entry name" value="Fructose-1,6-Bisphosphatase, subunit A, domain 1"/>
    <property type="match status" value="1"/>
</dbReference>
<dbReference type="GO" id="GO:0008934">
    <property type="term" value="F:inositol monophosphate 1-phosphatase activity"/>
    <property type="evidence" value="ECO:0007669"/>
    <property type="project" value="TreeGrafter"/>
</dbReference>
<keyword evidence="3" id="KW-0378">Hydrolase</keyword>
<dbReference type="Pfam" id="PF00459">
    <property type="entry name" value="Inositol_P"/>
    <property type="match status" value="1"/>
</dbReference>
<name>A0A4T2GR58_STRSU</name>
<keyword evidence="4 5" id="KW-0460">Magnesium</keyword>
<dbReference type="GO" id="GO:0006020">
    <property type="term" value="P:inositol metabolic process"/>
    <property type="evidence" value="ECO:0007669"/>
    <property type="project" value="TreeGrafter"/>
</dbReference>
<dbReference type="GO" id="GO:0007165">
    <property type="term" value="P:signal transduction"/>
    <property type="evidence" value="ECO:0007669"/>
    <property type="project" value="TreeGrafter"/>
</dbReference>
<feature type="binding site" evidence="5">
    <location>
        <position position="86"/>
    </location>
    <ligand>
        <name>Mg(2+)</name>
        <dbReference type="ChEBI" id="CHEBI:18420"/>
        <label>1</label>
        <note>catalytic</note>
    </ligand>
</feature>